<dbReference type="InterPro" id="IPR039315">
    <property type="entry name" value="CheW"/>
</dbReference>
<gene>
    <name evidence="5" type="ORF">CSA60_00170</name>
</gene>
<dbReference type="Proteomes" id="UP000243469">
    <property type="component" value="Unassembled WGS sequence"/>
</dbReference>
<dbReference type="Gene3D" id="2.30.30.40">
    <property type="entry name" value="SH3 Domains"/>
    <property type="match status" value="1"/>
</dbReference>
<reference evidence="5 6" key="1">
    <citation type="submission" date="2017-10" db="EMBL/GenBank/DDBJ databases">
        <title>Novel microbial diversity and functional potential in the marine mammal oral microbiome.</title>
        <authorList>
            <person name="Dudek N.K."/>
            <person name="Sun C.L."/>
            <person name="Burstein D."/>
            <person name="Kantor R.S."/>
            <person name="Aliaga Goltsman D.S."/>
            <person name="Bik E.M."/>
            <person name="Thomas B.C."/>
            <person name="Banfield J.F."/>
            <person name="Relman D.A."/>
        </authorList>
    </citation>
    <scope>NUCLEOTIDE SEQUENCE [LARGE SCALE GENOMIC DNA]</scope>
    <source>
        <strain evidence="5">DOLJORAL78_47_21</strain>
    </source>
</reference>
<comment type="caution">
    <text evidence="5">The sequence shown here is derived from an EMBL/GenBank/DDBJ whole genome shotgun (WGS) entry which is preliminary data.</text>
</comment>
<evidence type="ECO:0000256" key="1">
    <source>
        <dbReference type="ARBA" id="ARBA00004496"/>
    </source>
</evidence>
<protein>
    <recommendedName>
        <fullName evidence="2">Chemotaxis protein CheW</fullName>
    </recommendedName>
</protein>
<dbReference type="SMART" id="SM00260">
    <property type="entry name" value="CheW"/>
    <property type="match status" value="1"/>
</dbReference>
<dbReference type="InterPro" id="IPR036061">
    <property type="entry name" value="CheW-like_dom_sf"/>
</dbReference>
<feature type="domain" description="CheW-like" evidence="4">
    <location>
        <begin position="19"/>
        <end position="163"/>
    </location>
</feature>
<dbReference type="PROSITE" id="PS50851">
    <property type="entry name" value="CHEW"/>
    <property type="match status" value="1"/>
</dbReference>
<dbReference type="PANTHER" id="PTHR22617">
    <property type="entry name" value="CHEMOTAXIS SENSOR HISTIDINE KINASE-RELATED"/>
    <property type="match status" value="1"/>
</dbReference>
<dbReference type="GO" id="GO:0005829">
    <property type="term" value="C:cytosol"/>
    <property type="evidence" value="ECO:0007669"/>
    <property type="project" value="TreeGrafter"/>
</dbReference>
<evidence type="ECO:0000256" key="2">
    <source>
        <dbReference type="ARBA" id="ARBA00021483"/>
    </source>
</evidence>
<dbReference type="GO" id="GO:0006935">
    <property type="term" value="P:chemotaxis"/>
    <property type="evidence" value="ECO:0007669"/>
    <property type="project" value="InterPro"/>
</dbReference>
<organism evidence="5 6">
    <name type="scientific">Neptuniibacter caesariensis</name>
    <dbReference type="NCBI Taxonomy" id="207954"/>
    <lineage>
        <taxon>Bacteria</taxon>
        <taxon>Pseudomonadati</taxon>
        <taxon>Pseudomonadota</taxon>
        <taxon>Gammaproteobacteria</taxon>
        <taxon>Oceanospirillales</taxon>
        <taxon>Oceanospirillaceae</taxon>
        <taxon>Neptuniibacter</taxon>
    </lineage>
</organism>
<dbReference type="AlphaFoldDB" id="A0A2G6JQ14"/>
<keyword evidence="3" id="KW-0963">Cytoplasm</keyword>
<name>A0A2G6JQ14_NEPCE</name>
<evidence type="ECO:0000313" key="6">
    <source>
        <dbReference type="Proteomes" id="UP000243469"/>
    </source>
</evidence>
<dbReference type="SUPFAM" id="SSF50341">
    <property type="entry name" value="CheW-like"/>
    <property type="match status" value="1"/>
</dbReference>
<dbReference type="Pfam" id="PF01584">
    <property type="entry name" value="CheW"/>
    <property type="match status" value="1"/>
</dbReference>
<evidence type="ECO:0000259" key="4">
    <source>
        <dbReference type="PROSITE" id="PS50851"/>
    </source>
</evidence>
<evidence type="ECO:0000256" key="3">
    <source>
        <dbReference type="ARBA" id="ARBA00022490"/>
    </source>
</evidence>
<dbReference type="Gene3D" id="2.40.50.180">
    <property type="entry name" value="CheA-289, Domain 4"/>
    <property type="match status" value="1"/>
</dbReference>
<sequence>MTDSTREAAVELDKEQTDGKQFLSFLLDSEEYAIDILRIQELRGWAPVTRVPDTPEYLKGILNLRGTIIPVVDLRERFGLASLEYGPTTVVIVIKVDSGSCERVMGVVVDAVAETYTLSSDRIQPAPKIGGAISSEFIMGLVAQDDRMVILVDIDELMNSNELAIESSAHTKG</sequence>
<dbReference type="PANTHER" id="PTHR22617:SF45">
    <property type="entry name" value="CHEMOTAXIS PROTEIN CHEW"/>
    <property type="match status" value="1"/>
</dbReference>
<dbReference type="EMBL" id="PDSH01000003">
    <property type="protein sequence ID" value="PIE25535.1"/>
    <property type="molecule type" value="Genomic_DNA"/>
</dbReference>
<dbReference type="CDD" id="cd00732">
    <property type="entry name" value="CheW"/>
    <property type="match status" value="1"/>
</dbReference>
<dbReference type="GO" id="GO:0007165">
    <property type="term" value="P:signal transduction"/>
    <property type="evidence" value="ECO:0007669"/>
    <property type="project" value="InterPro"/>
</dbReference>
<comment type="subcellular location">
    <subcellularLocation>
        <location evidence="1">Cytoplasm</location>
    </subcellularLocation>
</comment>
<dbReference type="InterPro" id="IPR002545">
    <property type="entry name" value="CheW-lke_dom"/>
</dbReference>
<proteinExistence type="predicted"/>
<evidence type="ECO:0000313" key="5">
    <source>
        <dbReference type="EMBL" id="PIE25535.1"/>
    </source>
</evidence>
<accession>A0A2G6JQ14</accession>